<evidence type="ECO:0000256" key="1">
    <source>
        <dbReference type="SAM" id="Phobius"/>
    </source>
</evidence>
<gene>
    <name evidence="2" type="ORF">GCM10017774_78400</name>
</gene>
<protein>
    <submittedName>
        <fullName evidence="2">Uncharacterized protein</fullName>
    </submittedName>
</protein>
<keyword evidence="1" id="KW-0812">Transmembrane</keyword>
<proteinExistence type="predicted"/>
<keyword evidence="3" id="KW-1185">Reference proteome</keyword>
<feature type="transmembrane region" description="Helical" evidence="1">
    <location>
        <begin position="12"/>
        <end position="34"/>
    </location>
</feature>
<name>A0ABQ3MU44_9PSEU</name>
<accession>A0ABQ3MU44</accession>
<dbReference type="RefSeq" id="WP_191304469.1">
    <property type="nucleotide sequence ID" value="NZ_BNAR01000018.1"/>
</dbReference>
<feature type="transmembrane region" description="Helical" evidence="1">
    <location>
        <begin position="40"/>
        <end position="61"/>
    </location>
</feature>
<organism evidence="2 3">
    <name type="scientific">Lentzea cavernae</name>
    <dbReference type="NCBI Taxonomy" id="2020703"/>
    <lineage>
        <taxon>Bacteria</taxon>
        <taxon>Bacillati</taxon>
        <taxon>Actinomycetota</taxon>
        <taxon>Actinomycetes</taxon>
        <taxon>Pseudonocardiales</taxon>
        <taxon>Pseudonocardiaceae</taxon>
        <taxon>Lentzea</taxon>
    </lineage>
</organism>
<dbReference type="Proteomes" id="UP000605568">
    <property type="component" value="Unassembled WGS sequence"/>
</dbReference>
<sequence>MTSQKTHGYLPLKVRIPVLLAAVVVGPAVAVLAGGFGPEVLWAFASSVMSMVVLDQLYAWIDRRDRRG</sequence>
<dbReference type="EMBL" id="BNAR01000018">
    <property type="protein sequence ID" value="GHH57909.1"/>
    <property type="molecule type" value="Genomic_DNA"/>
</dbReference>
<evidence type="ECO:0000313" key="2">
    <source>
        <dbReference type="EMBL" id="GHH57909.1"/>
    </source>
</evidence>
<evidence type="ECO:0000313" key="3">
    <source>
        <dbReference type="Proteomes" id="UP000605568"/>
    </source>
</evidence>
<keyword evidence="1" id="KW-1133">Transmembrane helix</keyword>
<keyword evidence="1" id="KW-0472">Membrane</keyword>
<reference evidence="3" key="1">
    <citation type="journal article" date="2019" name="Int. J. Syst. Evol. Microbiol.">
        <title>The Global Catalogue of Microorganisms (GCM) 10K type strain sequencing project: providing services to taxonomists for standard genome sequencing and annotation.</title>
        <authorList>
            <consortium name="The Broad Institute Genomics Platform"/>
            <consortium name="The Broad Institute Genome Sequencing Center for Infectious Disease"/>
            <person name="Wu L."/>
            <person name="Ma J."/>
        </authorList>
    </citation>
    <scope>NUCLEOTIDE SEQUENCE [LARGE SCALE GENOMIC DNA]</scope>
    <source>
        <strain evidence="3">CGMCC 4.7367</strain>
    </source>
</reference>
<comment type="caution">
    <text evidence="2">The sequence shown here is derived from an EMBL/GenBank/DDBJ whole genome shotgun (WGS) entry which is preliminary data.</text>
</comment>